<feature type="region of interest" description="Disordered" evidence="1">
    <location>
        <begin position="1"/>
        <end position="22"/>
    </location>
</feature>
<evidence type="ECO:0000313" key="3">
    <source>
        <dbReference type="Proteomes" id="UP000094527"/>
    </source>
</evidence>
<evidence type="ECO:0000256" key="1">
    <source>
        <dbReference type="SAM" id="MobiDB-lite"/>
    </source>
</evidence>
<comment type="caution">
    <text evidence="2">The sequence shown here is derived from an EMBL/GenBank/DDBJ whole genome shotgun (WGS) entry which is preliminary data.</text>
</comment>
<feature type="region of interest" description="Disordered" evidence="1">
    <location>
        <begin position="56"/>
        <end position="75"/>
    </location>
</feature>
<proteinExistence type="predicted"/>
<name>A0A1D2M4H8_ORCCI</name>
<feature type="compositionally biased region" description="Polar residues" evidence="1">
    <location>
        <begin position="1"/>
        <end position="16"/>
    </location>
</feature>
<sequence>MNFNQTNPFRAQQSSGFRMPTFGGNLAAPPASFIGLGGVAGGSGAGGTGLAMTSAPLSSWQSKKDSQSHPVLDTPVPPELMALFNGLKEQMKKHKTTMAEVTQATINIDSVDSVSGEIEKVRAEMNSLVTAIHRQELQCLALVKDIQEISKDAQLMVDLSSGGGAHTFGAFPNQFWTLFIN</sequence>
<evidence type="ECO:0000313" key="2">
    <source>
        <dbReference type="EMBL" id="ODM87878.1"/>
    </source>
</evidence>
<protein>
    <recommendedName>
        <fullName evidence="4">Nucleoporin p58/p45</fullName>
    </recommendedName>
</protein>
<dbReference type="OrthoDB" id="2538017at2759"/>
<organism evidence="2 3">
    <name type="scientific">Orchesella cincta</name>
    <name type="common">Springtail</name>
    <name type="synonym">Podura cincta</name>
    <dbReference type="NCBI Taxonomy" id="48709"/>
    <lineage>
        <taxon>Eukaryota</taxon>
        <taxon>Metazoa</taxon>
        <taxon>Ecdysozoa</taxon>
        <taxon>Arthropoda</taxon>
        <taxon>Hexapoda</taxon>
        <taxon>Collembola</taxon>
        <taxon>Entomobryomorpha</taxon>
        <taxon>Entomobryoidea</taxon>
        <taxon>Orchesellidae</taxon>
        <taxon>Orchesellinae</taxon>
        <taxon>Orchesella</taxon>
    </lineage>
</organism>
<dbReference type="Proteomes" id="UP000094527">
    <property type="component" value="Unassembled WGS sequence"/>
</dbReference>
<dbReference type="AlphaFoldDB" id="A0A1D2M4H8"/>
<dbReference type="EMBL" id="LJIJ01004498">
    <property type="protein sequence ID" value="ODM87878.1"/>
    <property type="molecule type" value="Genomic_DNA"/>
</dbReference>
<gene>
    <name evidence="2" type="ORF">Ocin01_18804</name>
</gene>
<evidence type="ECO:0008006" key="4">
    <source>
        <dbReference type="Google" id="ProtNLM"/>
    </source>
</evidence>
<keyword evidence="3" id="KW-1185">Reference proteome</keyword>
<reference evidence="2 3" key="1">
    <citation type="journal article" date="2016" name="Genome Biol. Evol.">
        <title>Gene Family Evolution Reflects Adaptation to Soil Environmental Stressors in the Genome of the Collembolan Orchesella cincta.</title>
        <authorList>
            <person name="Faddeeva-Vakhrusheva A."/>
            <person name="Derks M.F."/>
            <person name="Anvar S.Y."/>
            <person name="Agamennone V."/>
            <person name="Suring W."/>
            <person name="Smit S."/>
            <person name="van Straalen N.M."/>
            <person name="Roelofs D."/>
        </authorList>
    </citation>
    <scope>NUCLEOTIDE SEQUENCE [LARGE SCALE GENOMIC DNA]</scope>
    <source>
        <tissue evidence="2">Mixed pool</tissue>
    </source>
</reference>
<accession>A0A1D2M4H8</accession>